<feature type="compositionally biased region" description="Polar residues" evidence="2">
    <location>
        <begin position="444"/>
        <end position="457"/>
    </location>
</feature>
<feature type="region of interest" description="Disordered" evidence="2">
    <location>
        <begin position="585"/>
        <end position="618"/>
    </location>
</feature>
<feature type="region of interest" description="Disordered" evidence="2">
    <location>
        <begin position="423"/>
        <end position="567"/>
    </location>
</feature>
<dbReference type="GO" id="GO:0051301">
    <property type="term" value="P:cell division"/>
    <property type="evidence" value="ECO:0007669"/>
    <property type="project" value="InterPro"/>
</dbReference>
<dbReference type="GeneID" id="54779368"/>
<evidence type="ECO:0000256" key="1">
    <source>
        <dbReference type="SAM" id="Coils"/>
    </source>
</evidence>
<dbReference type="AlphaFoldDB" id="A0A642UX04"/>
<evidence type="ECO:0000313" key="4">
    <source>
        <dbReference type="Proteomes" id="UP000449547"/>
    </source>
</evidence>
<dbReference type="GO" id="GO:0007059">
    <property type="term" value="P:chromosome segregation"/>
    <property type="evidence" value="ECO:0007669"/>
    <property type="project" value="InterPro"/>
</dbReference>
<dbReference type="EMBL" id="SWFT01000027">
    <property type="protein sequence ID" value="KAA8907031.1"/>
    <property type="molecule type" value="Genomic_DNA"/>
</dbReference>
<organism evidence="3 4">
    <name type="scientific">Diutina rugosa</name>
    <name type="common">Yeast</name>
    <name type="synonym">Candida rugosa</name>
    <dbReference type="NCBI Taxonomy" id="5481"/>
    <lineage>
        <taxon>Eukaryota</taxon>
        <taxon>Fungi</taxon>
        <taxon>Dikarya</taxon>
        <taxon>Ascomycota</taxon>
        <taxon>Saccharomycotina</taxon>
        <taxon>Pichiomycetes</taxon>
        <taxon>Debaryomycetaceae</taxon>
        <taxon>Diutina</taxon>
    </lineage>
</organism>
<name>A0A642UX04_DIURU</name>
<evidence type="ECO:0000313" key="3">
    <source>
        <dbReference type="EMBL" id="KAA8907031.1"/>
    </source>
</evidence>
<gene>
    <name evidence="3" type="ORF">DIURU_000715</name>
</gene>
<keyword evidence="4" id="KW-1185">Reference proteome</keyword>
<keyword evidence="1" id="KW-0175">Coiled coil</keyword>
<feature type="compositionally biased region" description="Basic and acidic residues" evidence="2">
    <location>
        <begin position="22"/>
        <end position="31"/>
    </location>
</feature>
<sequence>MKEIRFVQVSGPKGRTKSKPVKWSDDVHDPSPHPMASRRRQTRHSSSTTTTESYDSSIIGGRTRKPASSQNSQKDQSKQPPPVQILTPSQPPTTRYDNTTARSPKAIPKVIPGRTFVGFTHPETLYSSSDVDVIAPKSRPPRRLPVATEPLDDVINTRKRLISESEHQATDGGARAQAFSDMLRRRENLTFDSPFHDPGSKEVSLVERKRHIGNTKFNGDWLQQLSQNPDNGKHIAFPLSALDTVESPPLSPSPTPASAPSSPSQSPSPSLPPISYQEAQETLSQAMAEACGRNHKPNPYFQRVREYFRHRKQHPPLPLTKSLVRQIPDRWPPGIYKLAKQLAYQMRLSEEDSDDTVASDGWLRRQLKLHPDHGRIIKFQSTPPIFDNSARGDHGSGGIEYQFQLSHVPRRSGSEPRRHIRAHNITSATHPSSGSARMAASSSTRQSPWFMPSSSGVTVPDPRPAPSAVSALKTTTPPSPPSPPRPPVSPNDRSSQRKRRPLQIPQGAYDNSQSMAFSQTTNRNGGGQSRTITSMISDAQNKRRRVEATSQFPESESSESIEEISPEQFPEPITVKRERLSMTAGDMGFPLSSSRLSLENRRSRRNSLADRQATLQNRSRRLSLRGMQAELHPSVPRDQFYRHLDPAASASDRFSQLLVWTSKSRQKEWESKPQLQSSSVRATGRSLITTILNNISTPVFDFERPPGQSQTKVRVANPKNDELRLQLDQCTQALKQVQKERDDWVRQLKQVQATTAAMAVPKREPPSRATMETPAIKQAAEKLESAVDAIAGISDEFAKRAHQQAAILDTVGYTSAVAGPTVDEAITRVMVPSDSDPTRDIDLLKHWHRRKVASAFDATSN</sequence>
<feature type="compositionally biased region" description="Low complexity" evidence="2">
    <location>
        <begin position="258"/>
        <end position="268"/>
    </location>
</feature>
<feature type="compositionally biased region" description="Low complexity" evidence="2">
    <location>
        <begin position="432"/>
        <end position="443"/>
    </location>
</feature>
<dbReference type="GO" id="GO:0000444">
    <property type="term" value="C:MIS12/MIND type complex"/>
    <property type="evidence" value="ECO:0007669"/>
    <property type="project" value="InterPro"/>
</dbReference>
<feature type="coiled-coil region" evidence="1">
    <location>
        <begin position="720"/>
        <end position="796"/>
    </location>
</feature>
<feature type="compositionally biased region" description="Polar residues" evidence="2">
    <location>
        <begin position="509"/>
        <end position="539"/>
    </location>
</feature>
<evidence type="ECO:0000256" key="2">
    <source>
        <dbReference type="SAM" id="MobiDB-lite"/>
    </source>
</evidence>
<dbReference type="PANTHER" id="PTHR14778">
    <property type="entry name" value="KINETOCHORE-ASSOCIATED PROTEIN DSN1 HOMOLOG"/>
    <property type="match status" value="1"/>
</dbReference>
<feature type="compositionally biased region" description="Acidic residues" evidence="2">
    <location>
        <begin position="556"/>
        <end position="565"/>
    </location>
</feature>
<feature type="compositionally biased region" description="Pro residues" evidence="2">
    <location>
        <begin position="477"/>
        <end position="489"/>
    </location>
</feature>
<reference evidence="3 4" key="1">
    <citation type="submission" date="2019-07" db="EMBL/GenBank/DDBJ databases">
        <title>Genome assembly of two rare yeast pathogens: Diutina rugosa and Trichomonascus ciferrii.</title>
        <authorList>
            <person name="Mixao V."/>
            <person name="Saus E."/>
            <person name="Hansen A."/>
            <person name="Lass-Flor C."/>
            <person name="Gabaldon T."/>
        </authorList>
    </citation>
    <scope>NUCLEOTIDE SEQUENCE [LARGE SCALE GENOMIC DNA]</scope>
    <source>
        <strain evidence="3 4">CBS 613</strain>
    </source>
</reference>
<comment type="caution">
    <text evidence="3">The sequence shown here is derived from an EMBL/GenBank/DDBJ whole genome shotgun (WGS) entry which is preliminary data.</text>
</comment>
<dbReference type="InterPro" id="IPR013218">
    <property type="entry name" value="Dsn1/Mis13"/>
</dbReference>
<feature type="region of interest" description="Disordered" evidence="2">
    <location>
        <begin position="1"/>
        <end position="108"/>
    </location>
</feature>
<feature type="compositionally biased region" description="Low complexity" evidence="2">
    <location>
        <begin position="44"/>
        <end position="57"/>
    </location>
</feature>
<dbReference type="VEuPathDB" id="FungiDB:DIURU_000715"/>
<accession>A0A642UX04</accession>
<dbReference type="Pfam" id="PF08202">
    <property type="entry name" value="MIS13"/>
    <property type="match status" value="1"/>
</dbReference>
<feature type="compositionally biased region" description="Polar residues" evidence="2">
    <location>
        <begin position="86"/>
        <end position="102"/>
    </location>
</feature>
<protein>
    <submittedName>
        <fullName evidence="3">Uncharacterized protein</fullName>
    </submittedName>
</protein>
<dbReference type="Proteomes" id="UP000449547">
    <property type="component" value="Unassembled WGS sequence"/>
</dbReference>
<dbReference type="PANTHER" id="PTHR14778:SF2">
    <property type="entry name" value="KINETOCHORE-ASSOCIATED PROTEIN DSN1 HOMOLOG"/>
    <property type="match status" value="1"/>
</dbReference>
<proteinExistence type="predicted"/>
<dbReference type="RefSeq" id="XP_034014382.1">
    <property type="nucleotide sequence ID" value="XM_034158994.1"/>
</dbReference>
<feature type="region of interest" description="Disordered" evidence="2">
    <location>
        <begin position="244"/>
        <end position="274"/>
    </location>
</feature>